<dbReference type="AlphaFoldDB" id="A0A1X6WNI4"/>
<evidence type="ECO:0000313" key="1">
    <source>
        <dbReference type="EMBL" id="SLM85883.1"/>
    </source>
</evidence>
<dbReference type="EMBL" id="FWFD01000009">
    <property type="protein sequence ID" value="SLM85883.1"/>
    <property type="molecule type" value="Genomic_DNA"/>
</dbReference>
<gene>
    <name evidence="1" type="ORF">FM121_07260</name>
</gene>
<name>A0A1X6WNI4_9ENTE</name>
<keyword evidence="2" id="KW-1185">Reference proteome</keyword>
<organism evidence="1 2">
    <name type="scientific">Vagococcus fluvialis bH819</name>
    <dbReference type="NCBI Taxonomy" id="1255619"/>
    <lineage>
        <taxon>Bacteria</taxon>
        <taxon>Bacillati</taxon>
        <taxon>Bacillota</taxon>
        <taxon>Bacilli</taxon>
        <taxon>Lactobacillales</taxon>
        <taxon>Enterococcaceae</taxon>
        <taxon>Vagococcus</taxon>
    </lineage>
</organism>
<reference evidence="2" key="1">
    <citation type="submission" date="2017-02" db="EMBL/GenBank/DDBJ databases">
        <authorList>
            <person name="Dridi B."/>
        </authorList>
    </citation>
    <scope>NUCLEOTIDE SEQUENCE [LARGE SCALE GENOMIC DNA]</scope>
    <source>
        <strain evidence="2">bH819</strain>
    </source>
</reference>
<protein>
    <submittedName>
        <fullName evidence="1">Uncharacterized protein</fullName>
    </submittedName>
</protein>
<sequence length="48" mass="5626">MTFENNNSVVNAEIIIIAVYARFEFLTYNEAENKKIVVAIGLRKRMKY</sequence>
<evidence type="ECO:0000313" key="2">
    <source>
        <dbReference type="Proteomes" id="UP000195918"/>
    </source>
</evidence>
<dbReference type="Proteomes" id="UP000195918">
    <property type="component" value="Unassembled WGS sequence"/>
</dbReference>
<proteinExistence type="predicted"/>
<accession>A0A1X6WNI4</accession>